<dbReference type="Pfam" id="PF00431">
    <property type="entry name" value="CUB"/>
    <property type="match status" value="2"/>
</dbReference>
<evidence type="ECO:0000256" key="10">
    <source>
        <dbReference type="ARBA" id="ARBA00037865"/>
    </source>
</evidence>
<organism evidence="16 17">
    <name type="scientific">Latimeria chalumnae</name>
    <name type="common">Coelacanth</name>
    <dbReference type="NCBI Taxonomy" id="7897"/>
    <lineage>
        <taxon>Eukaryota</taxon>
        <taxon>Metazoa</taxon>
        <taxon>Chordata</taxon>
        <taxon>Craniata</taxon>
        <taxon>Vertebrata</taxon>
        <taxon>Euteleostomi</taxon>
        <taxon>Coelacanthiformes</taxon>
        <taxon>Coelacanthidae</taxon>
        <taxon>Latimeria</taxon>
    </lineage>
</organism>
<keyword evidence="1" id="KW-0963">Cytoplasm</keyword>
<dbReference type="EC" id="3.4.24.-" evidence="13"/>
<dbReference type="HOGENOM" id="CLU_005140_1_0_1"/>
<reference evidence="16" key="2">
    <citation type="submission" date="2025-08" db="UniProtKB">
        <authorList>
            <consortium name="Ensembl"/>
        </authorList>
    </citation>
    <scope>IDENTIFICATION</scope>
</reference>
<evidence type="ECO:0000256" key="4">
    <source>
        <dbReference type="ARBA" id="ARBA00022729"/>
    </source>
</evidence>
<dbReference type="InterPro" id="IPR035914">
    <property type="entry name" value="Sperma_CUB_dom_sf"/>
</dbReference>
<dbReference type="EMBL" id="AFYH01083628">
    <property type="status" value="NOT_ANNOTATED_CDS"/>
    <property type="molecule type" value="Genomic_DNA"/>
</dbReference>
<dbReference type="AlphaFoldDB" id="H3AEQ5"/>
<feature type="binding site" evidence="12">
    <location>
        <position position="119"/>
    </location>
    <ligand>
        <name>Zn(2+)</name>
        <dbReference type="ChEBI" id="CHEBI:29105"/>
        <note>catalytic</note>
    </ligand>
</feature>
<dbReference type="InterPro" id="IPR006026">
    <property type="entry name" value="Peptidase_Metallo"/>
</dbReference>
<comment type="cofactor">
    <cofactor evidence="12 13">
        <name>Zn(2+)</name>
        <dbReference type="ChEBI" id="CHEBI:29105"/>
    </cofactor>
    <text evidence="12 13">Binds 1 zinc ion per subunit.</text>
</comment>
<dbReference type="FunFam" id="2.60.120.290:FF:000013">
    <property type="entry name" value="Membrane frizzled-related protein"/>
    <property type="match status" value="1"/>
</dbReference>
<dbReference type="InterPro" id="IPR017370">
    <property type="entry name" value="Hatching_enzyme_Uvs2-like"/>
</dbReference>
<evidence type="ECO:0000256" key="8">
    <source>
        <dbReference type="ARBA" id="ARBA00023049"/>
    </source>
</evidence>
<dbReference type="EMBL" id="AFYH01083625">
    <property type="status" value="NOT_ANNOTATED_CDS"/>
    <property type="molecule type" value="Genomic_DNA"/>
</dbReference>
<dbReference type="SMART" id="SM00235">
    <property type="entry name" value="ZnMc"/>
    <property type="match status" value="1"/>
</dbReference>
<dbReference type="Gene3D" id="2.60.120.290">
    <property type="entry name" value="Spermadhesin, CUB domain"/>
    <property type="match status" value="2"/>
</dbReference>
<evidence type="ECO:0000256" key="7">
    <source>
        <dbReference type="ARBA" id="ARBA00022833"/>
    </source>
</evidence>
<dbReference type="GO" id="GO:0060473">
    <property type="term" value="C:cortical granule"/>
    <property type="evidence" value="ECO:0007669"/>
    <property type="project" value="UniProtKB-SubCell"/>
</dbReference>
<keyword evidence="2 12" id="KW-0645">Protease</keyword>
<dbReference type="GO" id="GO:0006508">
    <property type="term" value="P:proteolysis"/>
    <property type="evidence" value="ECO:0007669"/>
    <property type="project" value="UniProtKB-KW"/>
</dbReference>
<feature type="active site" evidence="12">
    <location>
        <position position="116"/>
    </location>
</feature>
<keyword evidence="9" id="KW-1015">Disulfide bond</keyword>
<feature type="binding site" evidence="12">
    <location>
        <position position="115"/>
    </location>
    <ligand>
        <name>Zn(2+)</name>
        <dbReference type="ChEBI" id="CHEBI:29105"/>
        <note>catalytic</note>
    </ligand>
</feature>
<dbReference type="PANTHER" id="PTHR10127:SF899">
    <property type="entry name" value="ASTACIN-LIKE METALLOENDOPEPTIDASE-RELATED"/>
    <property type="match status" value="1"/>
</dbReference>
<gene>
    <name evidence="16" type="primary">LOC102353726</name>
</gene>
<evidence type="ECO:0000256" key="11">
    <source>
        <dbReference type="PROSITE-ProRule" id="PRU00059"/>
    </source>
</evidence>
<dbReference type="PROSITE" id="PS01180">
    <property type="entry name" value="CUB"/>
    <property type="match status" value="2"/>
</dbReference>
<keyword evidence="4" id="KW-0732">Signal</keyword>
<dbReference type="FunFam" id="3.40.390.10:FF:000040">
    <property type="entry name" value="Metalloendopeptidase"/>
    <property type="match status" value="1"/>
</dbReference>
<feature type="domain" description="CUB" evidence="14">
    <location>
        <begin position="332"/>
        <end position="444"/>
    </location>
</feature>
<name>H3AEQ5_LATCH</name>
<evidence type="ECO:0000256" key="2">
    <source>
        <dbReference type="ARBA" id="ARBA00022670"/>
    </source>
</evidence>
<keyword evidence="3 12" id="KW-0479">Metal-binding</keyword>
<dbReference type="GO" id="GO:0008270">
    <property type="term" value="F:zinc ion binding"/>
    <property type="evidence" value="ECO:0007669"/>
    <property type="project" value="UniProtKB-UniRule"/>
</dbReference>
<dbReference type="STRING" id="7897.ENSLACP00000008126"/>
<evidence type="ECO:0000256" key="12">
    <source>
        <dbReference type="PROSITE-ProRule" id="PRU01211"/>
    </source>
</evidence>
<accession>H3AEQ5</accession>
<dbReference type="GeneTree" id="ENSGT00940000161051"/>
<dbReference type="SUPFAM" id="SSF49854">
    <property type="entry name" value="Spermadhesin, CUB domain"/>
    <property type="match status" value="2"/>
</dbReference>
<evidence type="ECO:0000259" key="14">
    <source>
        <dbReference type="PROSITE" id="PS01180"/>
    </source>
</evidence>
<keyword evidence="7 12" id="KW-0862">Zinc</keyword>
<dbReference type="OMA" id="WVISSPV"/>
<evidence type="ECO:0000256" key="5">
    <source>
        <dbReference type="ARBA" id="ARBA00022737"/>
    </source>
</evidence>
<dbReference type="eggNOG" id="KOG3714">
    <property type="taxonomic scope" value="Eukaryota"/>
</dbReference>
<proteinExistence type="predicted"/>
<evidence type="ECO:0000259" key="15">
    <source>
        <dbReference type="PROSITE" id="PS51864"/>
    </source>
</evidence>
<dbReference type="Ensembl" id="ENSLACT00000008192.1">
    <property type="protein sequence ID" value="ENSLACP00000008126.1"/>
    <property type="gene ID" value="ENSLACG00000007195.1"/>
</dbReference>
<dbReference type="PIRSF" id="PIRSF038057">
    <property type="entry name" value="Hatching_enzyme_Uvs2"/>
    <property type="match status" value="1"/>
</dbReference>
<keyword evidence="6 12" id="KW-0378">Hydrolase</keyword>
<reference evidence="16" key="3">
    <citation type="submission" date="2025-09" db="UniProtKB">
        <authorList>
            <consortium name="Ensembl"/>
        </authorList>
    </citation>
    <scope>IDENTIFICATION</scope>
</reference>
<keyword evidence="5" id="KW-0677">Repeat</keyword>
<protein>
    <recommendedName>
        <fullName evidence="13">Metalloendopeptidase</fullName>
        <ecNumber evidence="13">3.4.24.-</ecNumber>
    </recommendedName>
</protein>
<feature type="binding site" evidence="12">
    <location>
        <position position="125"/>
    </location>
    <ligand>
        <name>Zn(2+)</name>
        <dbReference type="ChEBI" id="CHEBI:29105"/>
        <note>catalytic</note>
    </ligand>
</feature>
<feature type="domain" description="Peptidase M12A" evidence="15">
    <location>
        <begin position="18"/>
        <end position="216"/>
    </location>
</feature>
<dbReference type="InterPro" id="IPR000859">
    <property type="entry name" value="CUB_dom"/>
</dbReference>
<evidence type="ECO:0000256" key="13">
    <source>
        <dbReference type="RuleBase" id="RU361183"/>
    </source>
</evidence>
<dbReference type="Proteomes" id="UP000008672">
    <property type="component" value="Unassembled WGS sequence"/>
</dbReference>
<evidence type="ECO:0000256" key="3">
    <source>
        <dbReference type="ARBA" id="ARBA00022723"/>
    </source>
</evidence>
<dbReference type="SMART" id="SM00042">
    <property type="entry name" value="CUB"/>
    <property type="match status" value="2"/>
</dbReference>
<dbReference type="Pfam" id="PF01400">
    <property type="entry name" value="Astacin"/>
    <property type="match status" value="1"/>
</dbReference>
<evidence type="ECO:0000256" key="6">
    <source>
        <dbReference type="ARBA" id="ARBA00022801"/>
    </source>
</evidence>
<dbReference type="SUPFAM" id="SSF55486">
    <property type="entry name" value="Metalloproteases ('zincins'), catalytic domain"/>
    <property type="match status" value="1"/>
</dbReference>
<feature type="domain" description="CUB" evidence="14">
    <location>
        <begin position="218"/>
        <end position="330"/>
    </location>
</feature>
<evidence type="ECO:0000256" key="9">
    <source>
        <dbReference type="ARBA" id="ARBA00023157"/>
    </source>
</evidence>
<keyword evidence="17" id="KW-1185">Reference proteome</keyword>
<dbReference type="CDD" id="cd00041">
    <property type="entry name" value="CUB"/>
    <property type="match status" value="2"/>
</dbReference>
<evidence type="ECO:0000256" key="1">
    <source>
        <dbReference type="ARBA" id="ARBA00022490"/>
    </source>
</evidence>
<comment type="subcellular location">
    <subcellularLocation>
        <location evidence="10">Cytoplasmic vesicle</location>
        <location evidence="10">Secretory vesicle</location>
        <location evidence="10">Cortical granule</location>
    </subcellularLocation>
</comment>
<dbReference type="PROSITE" id="PS51864">
    <property type="entry name" value="ASTACIN"/>
    <property type="match status" value="1"/>
</dbReference>
<dbReference type="PRINTS" id="PR00480">
    <property type="entry name" value="ASTACIN"/>
</dbReference>
<evidence type="ECO:0000313" key="17">
    <source>
        <dbReference type="Proteomes" id="UP000008672"/>
    </source>
</evidence>
<evidence type="ECO:0000313" key="16">
    <source>
        <dbReference type="Ensembl" id="ENSLACP00000008126.1"/>
    </source>
</evidence>
<keyword evidence="8 12" id="KW-0482">Metalloprotease</keyword>
<dbReference type="FunFam" id="2.60.120.290:FF:000005">
    <property type="entry name" value="Procollagen C-endopeptidase enhancer 1"/>
    <property type="match status" value="1"/>
</dbReference>
<dbReference type="EMBL" id="AFYH01083626">
    <property type="status" value="NOT_ANNOTATED_CDS"/>
    <property type="molecule type" value="Genomic_DNA"/>
</dbReference>
<reference evidence="17" key="1">
    <citation type="submission" date="2011-08" db="EMBL/GenBank/DDBJ databases">
        <title>The draft genome of Latimeria chalumnae.</title>
        <authorList>
            <person name="Di Palma F."/>
            <person name="Alfoldi J."/>
            <person name="Johnson J."/>
            <person name="Berlin A."/>
            <person name="Gnerre S."/>
            <person name="Jaffe D."/>
            <person name="MacCallum I."/>
            <person name="Young S."/>
            <person name="Walker B.J."/>
            <person name="Lander E."/>
            <person name="Lindblad-Toh K."/>
        </authorList>
    </citation>
    <scope>NUCLEOTIDE SEQUENCE [LARGE SCALE GENOMIC DNA]</scope>
    <source>
        <strain evidence="17">Wild caught</strain>
    </source>
</reference>
<dbReference type="GO" id="GO:0004222">
    <property type="term" value="F:metalloendopeptidase activity"/>
    <property type="evidence" value="ECO:0007669"/>
    <property type="project" value="UniProtKB-UniRule"/>
</dbReference>
<dbReference type="Gene3D" id="3.40.390.10">
    <property type="entry name" value="Collagenase (Catalytic Domain)"/>
    <property type="match status" value="1"/>
</dbReference>
<dbReference type="PANTHER" id="PTHR10127">
    <property type="entry name" value="DISCOIDIN, CUB, EGF, LAMININ , AND ZINC METALLOPROTEASE DOMAIN CONTAINING"/>
    <property type="match status" value="1"/>
</dbReference>
<dbReference type="InterPro" id="IPR024079">
    <property type="entry name" value="MetalloPept_cat_dom_sf"/>
</dbReference>
<dbReference type="InterPro" id="IPR001506">
    <property type="entry name" value="Peptidase_M12A"/>
</dbReference>
<comment type="caution">
    <text evidence="11">Lacks conserved residue(s) required for the propagation of feature annotation.</text>
</comment>
<sequence length="447" mass="49584">GSRKLLYDGDIPVNTRRSALSCPGNSCLWPKSSDGFIKIPLQLSNDYSANEKSFLLSSIREFETLTCVRFLNRTNENDYVSIVSRDGCWSHIGKVGGKQHLSLVKGCLEKGVAQHELNHVLGFLHEQCRSDRDNYILIRWRYINPAYIRNFVVKPTNTLGLPYDYSSVMHYGKYAYSIVSGQPTIVPIPDVTVPLGQKEGLSSLDVRKINKLYDCNTCSTLLTDQIGNVSSAENPSLYTNNSSCVWLIRTPGIKVYLEFLTFDVQNSSDCSKNYIKVYDGNTRASRVLLEKSCRNVQLPLLISTGNLILIELVSDGSIGTAGFTASYKTVSCGGTLTTKTGNISSPNYPYEYPANIECTWIIVAPIRHEVSLHVTSFEVEEAPDCQSDHFLIRDGGNVGSPLKGRYCGQMNIPSLRSTGNSVMLQFYSDESIQLSGFLASYTISKSL</sequence>
<dbReference type="InParanoid" id="H3AEQ5"/>
<dbReference type="EMBL" id="AFYH01083627">
    <property type="status" value="NOT_ANNOTATED_CDS"/>
    <property type="molecule type" value="Genomic_DNA"/>
</dbReference>